<organism evidence="1 2">
    <name type="scientific">Papaver nudicaule</name>
    <name type="common">Iceland poppy</name>
    <dbReference type="NCBI Taxonomy" id="74823"/>
    <lineage>
        <taxon>Eukaryota</taxon>
        <taxon>Viridiplantae</taxon>
        <taxon>Streptophyta</taxon>
        <taxon>Embryophyta</taxon>
        <taxon>Tracheophyta</taxon>
        <taxon>Spermatophyta</taxon>
        <taxon>Magnoliopsida</taxon>
        <taxon>Ranunculales</taxon>
        <taxon>Papaveraceae</taxon>
        <taxon>Papaveroideae</taxon>
        <taxon>Papaver</taxon>
    </lineage>
</organism>
<dbReference type="EMBL" id="JAJJMA010134581">
    <property type="protein sequence ID" value="MCL7033439.1"/>
    <property type="molecule type" value="Genomic_DNA"/>
</dbReference>
<gene>
    <name evidence="1" type="ORF">MKW94_003898</name>
</gene>
<feature type="non-terminal residue" evidence="1">
    <location>
        <position position="74"/>
    </location>
</feature>
<evidence type="ECO:0000313" key="2">
    <source>
        <dbReference type="Proteomes" id="UP001177140"/>
    </source>
</evidence>
<comment type="caution">
    <text evidence="1">The sequence shown here is derived from an EMBL/GenBank/DDBJ whole genome shotgun (WGS) entry which is preliminary data.</text>
</comment>
<dbReference type="Proteomes" id="UP001177140">
    <property type="component" value="Unassembled WGS sequence"/>
</dbReference>
<accession>A0AA41V775</accession>
<sequence>FASGALGKLELPQFCNLKCLKLRTSLSRDSLNTIIYMLKITPYVETIHLEITQRCTYGSGKPIPEHPMYPYIDE</sequence>
<protein>
    <submittedName>
        <fullName evidence="1">Uncharacterized protein</fullName>
    </submittedName>
</protein>
<reference evidence="1" key="1">
    <citation type="submission" date="2022-03" db="EMBL/GenBank/DDBJ databases">
        <title>A functionally conserved STORR gene fusion in Papaver species that diverged 16.8 million years ago.</title>
        <authorList>
            <person name="Catania T."/>
        </authorList>
    </citation>
    <scope>NUCLEOTIDE SEQUENCE</scope>
    <source>
        <strain evidence="1">S-191538</strain>
    </source>
</reference>
<keyword evidence="2" id="KW-1185">Reference proteome</keyword>
<evidence type="ECO:0000313" key="1">
    <source>
        <dbReference type="EMBL" id="MCL7033439.1"/>
    </source>
</evidence>
<proteinExistence type="predicted"/>
<feature type="non-terminal residue" evidence="1">
    <location>
        <position position="1"/>
    </location>
</feature>
<name>A0AA41V775_PAPNU</name>
<dbReference type="AlphaFoldDB" id="A0AA41V775"/>